<dbReference type="GO" id="GO:0000398">
    <property type="term" value="P:mRNA splicing, via spliceosome"/>
    <property type="evidence" value="ECO:0007669"/>
    <property type="project" value="InterPro"/>
</dbReference>
<dbReference type="InterPro" id="IPR003604">
    <property type="entry name" value="Matrin/U1-like-C_Znf_C2H2"/>
</dbReference>
<dbReference type="InterPro" id="IPR013085">
    <property type="entry name" value="U1-CZ_Znf_C2H2"/>
</dbReference>
<gene>
    <name evidence="6" type="ORF">L211DRAFT_700263</name>
</gene>
<evidence type="ECO:0000313" key="7">
    <source>
        <dbReference type="Proteomes" id="UP000267821"/>
    </source>
</evidence>
<keyword evidence="1" id="KW-0479">Metal-binding</keyword>
<dbReference type="PANTHER" id="PTHR13173:SF10">
    <property type="entry name" value="WW DOMAIN-BINDING PROTEIN 4"/>
    <property type="match status" value="1"/>
</dbReference>
<dbReference type="InParanoid" id="A0A3N4LTP5"/>
<proteinExistence type="predicted"/>
<dbReference type="Gene3D" id="3.30.160.60">
    <property type="entry name" value="Classic Zinc Finger"/>
    <property type="match status" value="1"/>
</dbReference>
<dbReference type="GO" id="GO:0071011">
    <property type="term" value="C:precatalytic spliceosome"/>
    <property type="evidence" value="ECO:0007669"/>
    <property type="project" value="TreeGrafter"/>
</dbReference>
<evidence type="ECO:0000256" key="4">
    <source>
        <dbReference type="SAM" id="MobiDB-lite"/>
    </source>
</evidence>
<dbReference type="STRING" id="1051890.A0A3N4LTP5"/>
<evidence type="ECO:0000256" key="2">
    <source>
        <dbReference type="ARBA" id="ARBA00022771"/>
    </source>
</evidence>
<dbReference type="SUPFAM" id="SSF57667">
    <property type="entry name" value="beta-beta-alpha zinc fingers"/>
    <property type="match status" value="1"/>
</dbReference>
<sequence>MSEYWKSTPKYWCKHCKTFVVDTKFSRTQHDATGKHQGALNRFLRNLHRANEREIVTKAAAKKEVQRLNAVTSGKPVAGATIGPGAGTTTTTTTKWASSATRPVSEAEQKAQMKQLESLGVALPEEFRKEVALPGEWTATEITSDITTTTTTSEGAQKRGTLSSKGKQAEESSKEAIKEELLRKRKADEEARRWEEMDEDERVMKKFKIETKTYPGDAYGGGEDEELDALLGVGNGKIPVAVMKERGLVAEGDVTEDEKVVKREEEKQHTTLIGVYGGTAVVKQEEGVGKKLGDGIEFKKRKVGNLRKK</sequence>
<evidence type="ECO:0000313" key="6">
    <source>
        <dbReference type="EMBL" id="RPB26180.1"/>
    </source>
</evidence>
<dbReference type="PANTHER" id="PTHR13173">
    <property type="entry name" value="WW DOMAIN BINDING PROTEIN 4"/>
    <property type="match status" value="1"/>
</dbReference>
<feature type="compositionally biased region" description="Low complexity" evidence="4">
    <location>
        <begin position="79"/>
        <end position="101"/>
    </location>
</feature>
<feature type="domain" description="U1-type" evidence="5">
    <location>
        <begin position="8"/>
        <end position="43"/>
    </location>
</feature>
<dbReference type="InterPro" id="IPR040023">
    <property type="entry name" value="WBP4"/>
</dbReference>
<dbReference type="Proteomes" id="UP000267821">
    <property type="component" value="Unassembled WGS sequence"/>
</dbReference>
<feature type="region of interest" description="Disordered" evidence="4">
    <location>
        <begin position="143"/>
        <end position="178"/>
    </location>
</feature>
<keyword evidence="2" id="KW-0863">Zinc-finger</keyword>
<feature type="region of interest" description="Disordered" evidence="4">
    <location>
        <begin position="79"/>
        <end position="104"/>
    </location>
</feature>
<dbReference type="EMBL" id="ML121535">
    <property type="protein sequence ID" value="RPB26180.1"/>
    <property type="molecule type" value="Genomic_DNA"/>
</dbReference>
<evidence type="ECO:0000259" key="5">
    <source>
        <dbReference type="SMART" id="SM00451"/>
    </source>
</evidence>
<dbReference type="SMART" id="SM00451">
    <property type="entry name" value="ZnF_U1"/>
    <property type="match status" value="1"/>
</dbReference>
<dbReference type="OrthoDB" id="191651at2759"/>
<accession>A0A3N4LTP5</accession>
<feature type="compositionally biased region" description="Basic and acidic residues" evidence="4">
    <location>
        <begin position="167"/>
        <end position="178"/>
    </location>
</feature>
<dbReference type="GO" id="GO:0008270">
    <property type="term" value="F:zinc ion binding"/>
    <property type="evidence" value="ECO:0007669"/>
    <property type="project" value="UniProtKB-KW"/>
</dbReference>
<dbReference type="GO" id="GO:0003723">
    <property type="term" value="F:RNA binding"/>
    <property type="evidence" value="ECO:0007669"/>
    <property type="project" value="TreeGrafter"/>
</dbReference>
<reference evidence="6 7" key="1">
    <citation type="journal article" date="2018" name="Nat. Ecol. Evol.">
        <title>Pezizomycetes genomes reveal the molecular basis of ectomycorrhizal truffle lifestyle.</title>
        <authorList>
            <person name="Murat C."/>
            <person name="Payen T."/>
            <person name="Noel B."/>
            <person name="Kuo A."/>
            <person name="Morin E."/>
            <person name="Chen J."/>
            <person name="Kohler A."/>
            <person name="Krizsan K."/>
            <person name="Balestrini R."/>
            <person name="Da Silva C."/>
            <person name="Montanini B."/>
            <person name="Hainaut M."/>
            <person name="Levati E."/>
            <person name="Barry K.W."/>
            <person name="Belfiori B."/>
            <person name="Cichocki N."/>
            <person name="Clum A."/>
            <person name="Dockter R.B."/>
            <person name="Fauchery L."/>
            <person name="Guy J."/>
            <person name="Iotti M."/>
            <person name="Le Tacon F."/>
            <person name="Lindquist E.A."/>
            <person name="Lipzen A."/>
            <person name="Malagnac F."/>
            <person name="Mello A."/>
            <person name="Molinier V."/>
            <person name="Miyauchi S."/>
            <person name="Poulain J."/>
            <person name="Riccioni C."/>
            <person name="Rubini A."/>
            <person name="Sitrit Y."/>
            <person name="Splivallo R."/>
            <person name="Traeger S."/>
            <person name="Wang M."/>
            <person name="Zifcakova L."/>
            <person name="Wipf D."/>
            <person name="Zambonelli A."/>
            <person name="Paolocci F."/>
            <person name="Nowrousian M."/>
            <person name="Ottonello S."/>
            <person name="Baldrian P."/>
            <person name="Spatafora J.W."/>
            <person name="Henrissat B."/>
            <person name="Nagy L.G."/>
            <person name="Aury J.M."/>
            <person name="Wincker P."/>
            <person name="Grigoriev I.V."/>
            <person name="Bonfante P."/>
            <person name="Martin F.M."/>
        </authorList>
    </citation>
    <scope>NUCLEOTIDE SEQUENCE [LARGE SCALE GENOMIC DNA]</scope>
    <source>
        <strain evidence="6 7">ATCC MYA-4762</strain>
    </source>
</reference>
<dbReference type="InterPro" id="IPR036236">
    <property type="entry name" value="Znf_C2H2_sf"/>
</dbReference>
<name>A0A3N4LTP5_9PEZI</name>
<dbReference type="AlphaFoldDB" id="A0A3N4LTP5"/>
<evidence type="ECO:0000256" key="1">
    <source>
        <dbReference type="ARBA" id="ARBA00022723"/>
    </source>
</evidence>
<keyword evidence="7" id="KW-1185">Reference proteome</keyword>
<evidence type="ECO:0000256" key="3">
    <source>
        <dbReference type="ARBA" id="ARBA00022833"/>
    </source>
</evidence>
<keyword evidence="3" id="KW-0862">Zinc</keyword>
<protein>
    <recommendedName>
        <fullName evidence="5">U1-type domain-containing protein</fullName>
    </recommendedName>
</protein>
<feature type="compositionally biased region" description="Low complexity" evidence="4">
    <location>
        <begin position="143"/>
        <end position="154"/>
    </location>
</feature>
<dbReference type="Pfam" id="PF06220">
    <property type="entry name" value="zf-U1"/>
    <property type="match status" value="1"/>
</dbReference>
<organism evidence="6 7">
    <name type="scientific">Terfezia boudieri ATCC MYA-4762</name>
    <dbReference type="NCBI Taxonomy" id="1051890"/>
    <lineage>
        <taxon>Eukaryota</taxon>
        <taxon>Fungi</taxon>
        <taxon>Dikarya</taxon>
        <taxon>Ascomycota</taxon>
        <taxon>Pezizomycotina</taxon>
        <taxon>Pezizomycetes</taxon>
        <taxon>Pezizales</taxon>
        <taxon>Pezizaceae</taxon>
        <taxon>Terfezia</taxon>
    </lineage>
</organism>